<name>A0A087D4X3_BIFRU</name>
<accession>A0A087D4X3</accession>
<feature type="compositionally biased region" description="Polar residues" evidence="1">
    <location>
        <begin position="265"/>
        <end position="274"/>
    </location>
</feature>
<keyword evidence="2" id="KW-0472">Membrane</keyword>
<keyword evidence="2" id="KW-0812">Transmembrane</keyword>
<dbReference type="AlphaFoldDB" id="A0A087D4X3"/>
<keyword evidence="4" id="KW-1185">Reference proteome</keyword>
<proteinExistence type="predicted"/>
<feature type="transmembrane region" description="Helical" evidence="2">
    <location>
        <begin position="82"/>
        <end position="103"/>
    </location>
</feature>
<feature type="compositionally biased region" description="Low complexity" evidence="1">
    <location>
        <begin position="307"/>
        <end position="320"/>
    </location>
</feature>
<feature type="compositionally biased region" description="Basic and acidic residues" evidence="1">
    <location>
        <begin position="277"/>
        <end position="289"/>
    </location>
</feature>
<dbReference type="eggNOG" id="COG3166">
    <property type="taxonomic scope" value="Bacteria"/>
</dbReference>
<evidence type="ECO:0000256" key="1">
    <source>
        <dbReference type="SAM" id="MobiDB-lite"/>
    </source>
</evidence>
<protein>
    <submittedName>
        <fullName evidence="3">Uncharacterized protein</fullName>
    </submittedName>
</protein>
<feature type="region of interest" description="Disordered" evidence="1">
    <location>
        <begin position="1"/>
        <end position="30"/>
    </location>
</feature>
<gene>
    <name evidence="3" type="ORF">BRUM_0339</name>
</gene>
<evidence type="ECO:0000313" key="3">
    <source>
        <dbReference type="EMBL" id="KFI90573.1"/>
    </source>
</evidence>
<reference evidence="3 4" key="1">
    <citation type="submission" date="2014-03" db="EMBL/GenBank/DDBJ databases">
        <title>Genomics of Bifidobacteria.</title>
        <authorList>
            <person name="Ventura M."/>
            <person name="Milani C."/>
            <person name="Lugli G.A."/>
        </authorList>
    </citation>
    <scope>NUCLEOTIDE SEQUENCE [LARGE SCALE GENOMIC DNA]</scope>
    <source>
        <strain evidence="3 4">LMG 21811</strain>
    </source>
</reference>
<evidence type="ECO:0000256" key="2">
    <source>
        <dbReference type="SAM" id="Phobius"/>
    </source>
</evidence>
<keyword evidence="2" id="KW-1133">Transmembrane helix</keyword>
<organism evidence="3 4">
    <name type="scientific">Bifidobacterium ruminantium</name>
    <dbReference type="NCBI Taxonomy" id="78346"/>
    <lineage>
        <taxon>Bacteria</taxon>
        <taxon>Bacillati</taxon>
        <taxon>Actinomycetota</taxon>
        <taxon>Actinomycetes</taxon>
        <taxon>Bifidobacteriales</taxon>
        <taxon>Bifidobacteriaceae</taxon>
        <taxon>Bifidobacterium</taxon>
    </lineage>
</organism>
<sequence length="320" mass="34706">MKKNKEKAVKSHRGRGKEITGKRVSEEGEKTSLLSMHMSDIGSTLKGSGHNNTENPADWDTRANLLPRSIVILNRDRAIKYLLTYVLIFVIAIAVIISVFMGLQSSWADHRVNVAQQKTLSLQQEKAQFKDVEATLNSLDDSQKAKISMLYDEMDWMQVANSLNGALPEGGQYTSLELKSYQLSDSDSSSSSSSSDTATVWSGNGVVTVDFSIVSPNFISAKDFIANFAGIPTYQTGYVKSITKDSKEGGTTYTYEGTVSLKMDGNTTSRSDNSAGVDKEDRALLEKLRKSLTKAAQGTSEVDQQASSSSSTSSSNGSSN</sequence>
<feature type="region of interest" description="Disordered" evidence="1">
    <location>
        <begin position="262"/>
        <end position="320"/>
    </location>
</feature>
<dbReference type="EMBL" id="JGZL01000003">
    <property type="protein sequence ID" value="KFI90573.1"/>
    <property type="molecule type" value="Genomic_DNA"/>
</dbReference>
<feature type="compositionally biased region" description="Basic and acidic residues" evidence="1">
    <location>
        <begin position="16"/>
        <end position="30"/>
    </location>
</feature>
<feature type="compositionally biased region" description="Basic residues" evidence="1">
    <location>
        <begin position="1"/>
        <end position="15"/>
    </location>
</feature>
<dbReference type="STRING" id="78346.BRUM_0339"/>
<evidence type="ECO:0000313" key="4">
    <source>
        <dbReference type="Proteomes" id="UP000029078"/>
    </source>
</evidence>
<comment type="caution">
    <text evidence="3">The sequence shown here is derived from an EMBL/GenBank/DDBJ whole genome shotgun (WGS) entry which is preliminary data.</text>
</comment>
<feature type="compositionally biased region" description="Polar residues" evidence="1">
    <location>
        <begin position="294"/>
        <end position="306"/>
    </location>
</feature>
<dbReference type="Proteomes" id="UP000029078">
    <property type="component" value="Unassembled WGS sequence"/>
</dbReference>
<dbReference type="RefSeq" id="WP_051592915.1">
    <property type="nucleotide sequence ID" value="NZ_JGZL01000003.1"/>
</dbReference>